<feature type="domain" description="F-box" evidence="1">
    <location>
        <begin position="198"/>
        <end position="244"/>
    </location>
</feature>
<dbReference type="Pfam" id="PF24539">
    <property type="entry name" value="DUF7600"/>
    <property type="match status" value="1"/>
</dbReference>
<organism evidence="2 3">
    <name type="scientific">Fusarium zealandicum</name>
    <dbReference type="NCBI Taxonomy" id="1053134"/>
    <lineage>
        <taxon>Eukaryota</taxon>
        <taxon>Fungi</taxon>
        <taxon>Dikarya</taxon>
        <taxon>Ascomycota</taxon>
        <taxon>Pezizomycotina</taxon>
        <taxon>Sordariomycetes</taxon>
        <taxon>Hypocreomycetidae</taxon>
        <taxon>Hypocreales</taxon>
        <taxon>Nectriaceae</taxon>
        <taxon>Fusarium</taxon>
        <taxon>Fusarium staphyleae species complex</taxon>
    </lineage>
</organism>
<gene>
    <name evidence="2" type="ORF">FZEAL_8203</name>
</gene>
<reference evidence="2" key="2">
    <citation type="submission" date="2020-05" db="EMBL/GenBank/DDBJ databases">
        <authorList>
            <person name="Kim H.-S."/>
            <person name="Proctor R.H."/>
            <person name="Brown D.W."/>
        </authorList>
    </citation>
    <scope>NUCLEOTIDE SEQUENCE</scope>
    <source>
        <strain evidence="2">NRRL 22465</strain>
    </source>
</reference>
<dbReference type="PROSITE" id="PS50181">
    <property type="entry name" value="FBOX"/>
    <property type="match status" value="1"/>
</dbReference>
<sequence length="684" mass="77464">MGQLLKTRETWVKEFRSVYTENDDWHGIKLSGIGTFTDFRPYAPEDTQKRYREDGLDEDYTVDVSVHVLSLKAIINPMPHCDPAPYWGFGFHAACWKLLTTLIEPNLTDLFYICFSMRVDVNGILDWGHEYGGAAYTHHVPWGIPQLKRCAWFESPSEGFSCNPYDIPAIRSFLNLSVSLGDGRDSIPVLSDRIKMDGDNFKLLPPEILQDIVIRLSSEDVVHLRQSSPTFANLGLSEIFWASRFKRGHEYHHIFESSKSRPISWRSLYLSMRFLAPVFPALVNRKRVWNLALHLESLLSQVSGISCQGHRLKSYYEPDGDHDSLTWHTAKRGIRGPTDAFTVGCRPLRTRVVRLPTGLQVRDLWVSFVRMSSGSFISGLRFVGEDEESTSLGYIHHDHEIRVRFPSHHYQTPYIISGWHLAIDLQGFRALAVLDGHGTLSYWAGEAGEIPKWCLTGPGQTVSAIKAEFDALKLVSLGRDVNPDTKFDHGLLWRNSCLWSPDIPPDHIHFNGTDDDFPFKAFQNLPVPFSTIMFGGPHGELLCQLIEIVVYIWDVSKFTGFEFVYVDPSKNQHIGDLGPYPESMTRVHTPSDDFRLSMPIDGPGGERIQDVEVQAGGGGIYGLKIRTTRGTEMLFPPPPDFKDFALTSLQSPGQTITGFYMNNKFPLERFGLMSIRTEEESETG</sequence>
<comment type="caution">
    <text evidence="2">The sequence shown here is derived from an EMBL/GenBank/DDBJ whole genome shotgun (WGS) entry which is preliminary data.</text>
</comment>
<keyword evidence="3" id="KW-1185">Reference proteome</keyword>
<dbReference type="InterPro" id="IPR056021">
    <property type="entry name" value="DUF7600"/>
</dbReference>
<dbReference type="InterPro" id="IPR036047">
    <property type="entry name" value="F-box-like_dom_sf"/>
</dbReference>
<dbReference type="SUPFAM" id="SSF81383">
    <property type="entry name" value="F-box domain"/>
    <property type="match status" value="1"/>
</dbReference>
<evidence type="ECO:0000313" key="3">
    <source>
        <dbReference type="Proteomes" id="UP000635477"/>
    </source>
</evidence>
<name>A0A8H4UEG6_9HYPO</name>
<dbReference type="OrthoDB" id="5273847at2759"/>
<dbReference type="AlphaFoldDB" id="A0A8H4UEG6"/>
<accession>A0A8H4UEG6</accession>
<proteinExistence type="predicted"/>
<evidence type="ECO:0000313" key="2">
    <source>
        <dbReference type="EMBL" id="KAF4974940.1"/>
    </source>
</evidence>
<reference evidence="2" key="1">
    <citation type="journal article" date="2020" name="BMC Genomics">
        <title>Correction to: Identification and distribution of gene clusters required for synthesis of sphingolipid metabolism inhibitors in diverse species of the filamentous fungus Fusarium.</title>
        <authorList>
            <person name="Kim H.S."/>
            <person name="Lohmar J.M."/>
            <person name="Busman M."/>
            <person name="Brown D.W."/>
            <person name="Naumann T.A."/>
            <person name="Divon H.H."/>
            <person name="Lysoe E."/>
            <person name="Uhlig S."/>
            <person name="Proctor R.H."/>
        </authorList>
    </citation>
    <scope>NUCLEOTIDE SEQUENCE</scope>
    <source>
        <strain evidence="2">NRRL 22465</strain>
    </source>
</reference>
<dbReference type="EMBL" id="JABEYC010000692">
    <property type="protein sequence ID" value="KAF4974940.1"/>
    <property type="molecule type" value="Genomic_DNA"/>
</dbReference>
<dbReference type="Proteomes" id="UP000635477">
    <property type="component" value="Unassembled WGS sequence"/>
</dbReference>
<evidence type="ECO:0000259" key="1">
    <source>
        <dbReference type="PROSITE" id="PS50181"/>
    </source>
</evidence>
<dbReference type="Pfam" id="PF00646">
    <property type="entry name" value="F-box"/>
    <property type="match status" value="1"/>
</dbReference>
<protein>
    <recommendedName>
        <fullName evidence="1">F-box domain-containing protein</fullName>
    </recommendedName>
</protein>
<dbReference type="InterPro" id="IPR001810">
    <property type="entry name" value="F-box_dom"/>
</dbReference>